<reference evidence="2 3" key="1">
    <citation type="submission" date="2018-04" db="EMBL/GenBank/DDBJ databases">
        <authorList>
            <person name="Vogel A."/>
        </authorList>
    </citation>
    <scope>NUCLEOTIDE SEQUENCE [LARGE SCALE GENOMIC DNA]</scope>
</reference>
<protein>
    <submittedName>
        <fullName evidence="2">Uncharacterized protein</fullName>
    </submittedName>
</protein>
<keyword evidence="3" id="KW-1185">Reference proteome</keyword>
<dbReference type="Proteomes" id="UP000595140">
    <property type="component" value="Unassembled WGS sequence"/>
</dbReference>
<accession>A0A484MYW2</accession>
<proteinExistence type="predicted"/>
<feature type="region of interest" description="Disordered" evidence="1">
    <location>
        <begin position="43"/>
        <end position="82"/>
    </location>
</feature>
<feature type="compositionally biased region" description="Polar residues" evidence="1">
    <location>
        <begin position="60"/>
        <end position="82"/>
    </location>
</feature>
<organism evidence="2 3">
    <name type="scientific">Cuscuta campestris</name>
    <dbReference type="NCBI Taxonomy" id="132261"/>
    <lineage>
        <taxon>Eukaryota</taxon>
        <taxon>Viridiplantae</taxon>
        <taxon>Streptophyta</taxon>
        <taxon>Embryophyta</taxon>
        <taxon>Tracheophyta</taxon>
        <taxon>Spermatophyta</taxon>
        <taxon>Magnoliopsida</taxon>
        <taxon>eudicotyledons</taxon>
        <taxon>Gunneridae</taxon>
        <taxon>Pentapetalae</taxon>
        <taxon>asterids</taxon>
        <taxon>lamiids</taxon>
        <taxon>Solanales</taxon>
        <taxon>Convolvulaceae</taxon>
        <taxon>Cuscuteae</taxon>
        <taxon>Cuscuta</taxon>
        <taxon>Cuscuta subgen. Grammica</taxon>
        <taxon>Cuscuta sect. Cleistogrammica</taxon>
    </lineage>
</organism>
<dbReference type="AlphaFoldDB" id="A0A484MYW2"/>
<name>A0A484MYW2_9ASTE</name>
<dbReference type="EMBL" id="OOIL02004716">
    <property type="protein sequence ID" value="VFQ92984.1"/>
    <property type="molecule type" value="Genomic_DNA"/>
</dbReference>
<evidence type="ECO:0000256" key="1">
    <source>
        <dbReference type="SAM" id="MobiDB-lite"/>
    </source>
</evidence>
<evidence type="ECO:0000313" key="2">
    <source>
        <dbReference type="EMBL" id="VFQ92984.1"/>
    </source>
</evidence>
<sequence length="82" mass="9137">MNVLSRPNYACFSRLRLTDFTQKESLDLNPDSKEKIRLHPLSVALHGQPRGNPAGRKLQQPKSTDSTGSTEISFLLTTGQLQ</sequence>
<gene>
    <name evidence="2" type="ORF">CCAM_LOCUS34760</name>
</gene>
<evidence type="ECO:0000313" key="3">
    <source>
        <dbReference type="Proteomes" id="UP000595140"/>
    </source>
</evidence>